<evidence type="ECO:0000313" key="1">
    <source>
        <dbReference type="EMBL" id="KAF9505440.1"/>
    </source>
</evidence>
<organism evidence="1 2">
    <name type="scientific">Hydnum rufescens UP504</name>
    <dbReference type="NCBI Taxonomy" id="1448309"/>
    <lineage>
        <taxon>Eukaryota</taxon>
        <taxon>Fungi</taxon>
        <taxon>Dikarya</taxon>
        <taxon>Basidiomycota</taxon>
        <taxon>Agaricomycotina</taxon>
        <taxon>Agaricomycetes</taxon>
        <taxon>Cantharellales</taxon>
        <taxon>Hydnaceae</taxon>
        <taxon>Hydnum</taxon>
    </lineage>
</organism>
<evidence type="ECO:0000313" key="2">
    <source>
        <dbReference type="Proteomes" id="UP000886523"/>
    </source>
</evidence>
<proteinExistence type="predicted"/>
<reference evidence="1" key="1">
    <citation type="journal article" date="2020" name="Nat. Commun.">
        <title>Large-scale genome sequencing of mycorrhizal fungi provides insights into the early evolution of symbiotic traits.</title>
        <authorList>
            <person name="Miyauchi S."/>
            <person name="Kiss E."/>
            <person name="Kuo A."/>
            <person name="Drula E."/>
            <person name="Kohler A."/>
            <person name="Sanchez-Garcia M."/>
            <person name="Morin E."/>
            <person name="Andreopoulos B."/>
            <person name="Barry K.W."/>
            <person name="Bonito G."/>
            <person name="Buee M."/>
            <person name="Carver A."/>
            <person name="Chen C."/>
            <person name="Cichocki N."/>
            <person name="Clum A."/>
            <person name="Culley D."/>
            <person name="Crous P.W."/>
            <person name="Fauchery L."/>
            <person name="Girlanda M."/>
            <person name="Hayes R.D."/>
            <person name="Keri Z."/>
            <person name="LaButti K."/>
            <person name="Lipzen A."/>
            <person name="Lombard V."/>
            <person name="Magnuson J."/>
            <person name="Maillard F."/>
            <person name="Murat C."/>
            <person name="Nolan M."/>
            <person name="Ohm R.A."/>
            <person name="Pangilinan J."/>
            <person name="Pereira M.F."/>
            <person name="Perotto S."/>
            <person name="Peter M."/>
            <person name="Pfister S."/>
            <person name="Riley R."/>
            <person name="Sitrit Y."/>
            <person name="Stielow J.B."/>
            <person name="Szollosi G."/>
            <person name="Zifcakova L."/>
            <person name="Stursova M."/>
            <person name="Spatafora J.W."/>
            <person name="Tedersoo L."/>
            <person name="Vaario L.M."/>
            <person name="Yamada A."/>
            <person name="Yan M."/>
            <person name="Wang P."/>
            <person name="Xu J."/>
            <person name="Bruns T."/>
            <person name="Baldrian P."/>
            <person name="Vilgalys R."/>
            <person name="Dunand C."/>
            <person name="Henrissat B."/>
            <person name="Grigoriev I.V."/>
            <person name="Hibbett D."/>
            <person name="Nagy L.G."/>
            <person name="Martin F.M."/>
        </authorList>
    </citation>
    <scope>NUCLEOTIDE SEQUENCE</scope>
    <source>
        <strain evidence="1">UP504</strain>
    </source>
</reference>
<protein>
    <submittedName>
        <fullName evidence="1">Uncharacterized protein</fullName>
    </submittedName>
</protein>
<name>A0A9P6AHJ6_9AGAM</name>
<dbReference type="Proteomes" id="UP000886523">
    <property type="component" value="Unassembled WGS sequence"/>
</dbReference>
<keyword evidence="2" id="KW-1185">Reference proteome</keyword>
<dbReference type="OrthoDB" id="7763451at2759"/>
<dbReference type="AlphaFoldDB" id="A0A9P6AHJ6"/>
<sequence length="102" mass="11307">MPASQAISFAFKHSSHPIDAPRPIYSAKYLAKGYHPSDSILQRTSSLYLSCHSPISLIMVNSNSNNRPVGRNEIEKQGISTRFLEYIKTLGHTVGRKAIGLH</sequence>
<accession>A0A9P6AHJ6</accession>
<dbReference type="EMBL" id="MU129154">
    <property type="protein sequence ID" value="KAF9505440.1"/>
    <property type="molecule type" value="Genomic_DNA"/>
</dbReference>
<comment type="caution">
    <text evidence="1">The sequence shown here is derived from an EMBL/GenBank/DDBJ whole genome shotgun (WGS) entry which is preliminary data.</text>
</comment>
<gene>
    <name evidence="1" type="ORF">BS47DRAFT_1489827</name>
</gene>